<dbReference type="AlphaFoldDB" id="A0A419T9J6"/>
<keyword evidence="2" id="KW-0472">Membrane</keyword>
<dbReference type="CDD" id="cd02696">
    <property type="entry name" value="MurNAc-LAA"/>
    <property type="match status" value="1"/>
</dbReference>
<dbReference type="Proteomes" id="UP000284177">
    <property type="component" value="Unassembled WGS sequence"/>
</dbReference>
<evidence type="ECO:0000259" key="3">
    <source>
        <dbReference type="SMART" id="SM00646"/>
    </source>
</evidence>
<dbReference type="NCBIfam" id="TIGR02883">
    <property type="entry name" value="spore_cwlD"/>
    <property type="match status" value="1"/>
</dbReference>
<dbReference type="SUPFAM" id="SSF53187">
    <property type="entry name" value="Zn-dependent exopeptidases"/>
    <property type="match status" value="1"/>
</dbReference>
<gene>
    <name evidence="4" type="ORF">BET03_07620</name>
</gene>
<evidence type="ECO:0000313" key="4">
    <source>
        <dbReference type="EMBL" id="RKD34150.1"/>
    </source>
</evidence>
<dbReference type="GO" id="GO:0008745">
    <property type="term" value="F:N-acetylmuramoyl-L-alanine amidase activity"/>
    <property type="evidence" value="ECO:0007669"/>
    <property type="project" value="InterPro"/>
</dbReference>
<evidence type="ECO:0000313" key="5">
    <source>
        <dbReference type="Proteomes" id="UP000284177"/>
    </source>
</evidence>
<dbReference type="GO" id="GO:0009253">
    <property type="term" value="P:peptidoglycan catabolic process"/>
    <property type="evidence" value="ECO:0007669"/>
    <property type="project" value="InterPro"/>
</dbReference>
<keyword evidence="2" id="KW-1133">Transmembrane helix</keyword>
<dbReference type="InterPro" id="IPR002508">
    <property type="entry name" value="MurNAc-LAA_cat"/>
</dbReference>
<proteinExistence type="predicted"/>
<dbReference type="SMART" id="SM00646">
    <property type="entry name" value="Ami_3"/>
    <property type="match status" value="1"/>
</dbReference>
<organism evidence="4 5">
    <name type="scientific">Thermohalobacter berrensis</name>
    <dbReference type="NCBI Taxonomy" id="99594"/>
    <lineage>
        <taxon>Bacteria</taxon>
        <taxon>Bacillati</taxon>
        <taxon>Bacillota</taxon>
        <taxon>Tissierellia</taxon>
        <taxon>Tissierellales</taxon>
        <taxon>Thermohalobacteraceae</taxon>
        <taxon>Thermohalobacter</taxon>
    </lineage>
</organism>
<reference evidence="4 5" key="1">
    <citation type="submission" date="2016-08" db="EMBL/GenBank/DDBJ databases">
        <title>Novel Firmicutes and Novel Genomes.</title>
        <authorList>
            <person name="Poppleton D.I."/>
            <person name="Gribaldo S."/>
        </authorList>
    </citation>
    <scope>NUCLEOTIDE SEQUENCE [LARGE SCALE GENOMIC DNA]</scope>
    <source>
        <strain evidence="4 5">CTT3</strain>
    </source>
</reference>
<keyword evidence="2" id="KW-0812">Transmembrane</keyword>
<dbReference type="PANTHER" id="PTHR30404:SF0">
    <property type="entry name" value="N-ACETYLMURAMOYL-L-ALANINE AMIDASE AMIC"/>
    <property type="match status" value="1"/>
</dbReference>
<comment type="caution">
    <text evidence="4">The sequence shown here is derived from an EMBL/GenBank/DDBJ whole genome shotgun (WGS) entry which is preliminary data.</text>
</comment>
<dbReference type="OrthoDB" id="9806267at2"/>
<keyword evidence="5" id="KW-1185">Reference proteome</keyword>
<dbReference type="EMBL" id="MCIB01000002">
    <property type="protein sequence ID" value="RKD34150.1"/>
    <property type="molecule type" value="Genomic_DNA"/>
</dbReference>
<dbReference type="RefSeq" id="WP_120167116.1">
    <property type="nucleotide sequence ID" value="NZ_MCIB01000002.1"/>
</dbReference>
<evidence type="ECO:0000256" key="2">
    <source>
        <dbReference type="SAM" id="Phobius"/>
    </source>
</evidence>
<protein>
    <submittedName>
        <fullName evidence="4">N-acetylmuramoyl-L-alanine amidase CwlD</fullName>
    </submittedName>
</protein>
<dbReference type="GO" id="GO:0030288">
    <property type="term" value="C:outer membrane-bounded periplasmic space"/>
    <property type="evidence" value="ECO:0007669"/>
    <property type="project" value="TreeGrafter"/>
</dbReference>
<feature type="domain" description="MurNAc-LAA" evidence="3">
    <location>
        <begin position="117"/>
        <end position="229"/>
    </location>
</feature>
<sequence length="248" mass="28614">MKIIIIRKKVLILIPFILISVIFFYNNNQEVVPAAFLPITDKVIAIDPGHGGVDPGAVGNIGKNEDDINLEIALRLRRLIEQSGGKVILTREEDEGLYTDKSKTYRQKKNEDLRNRKILVNSSNPDIFLTIHLNSFRQSKYYGAQTFYKKGCEKSKKLATIIQEELRNILDKNNKRVPQARDSIYLLREVKAPTVLIECGFLSNPREEKLLNEPKYQEKVAWAIYIGLVRYFKEIEEDETLAEINNYN</sequence>
<dbReference type="InterPro" id="IPR014234">
    <property type="entry name" value="Spore_CwlD"/>
</dbReference>
<dbReference type="Gene3D" id="3.40.630.40">
    <property type="entry name" value="Zn-dependent exopeptidases"/>
    <property type="match status" value="1"/>
</dbReference>
<accession>A0A419T9J6</accession>
<name>A0A419T9J6_9FIRM</name>
<feature type="transmembrane region" description="Helical" evidence="2">
    <location>
        <begin position="10"/>
        <end position="26"/>
    </location>
</feature>
<evidence type="ECO:0000256" key="1">
    <source>
        <dbReference type="ARBA" id="ARBA00022801"/>
    </source>
</evidence>
<dbReference type="Pfam" id="PF01520">
    <property type="entry name" value="Amidase_3"/>
    <property type="match status" value="1"/>
</dbReference>
<dbReference type="PANTHER" id="PTHR30404">
    <property type="entry name" value="N-ACETYLMURAMOYL-L-ALANINE AMIDASE"/>
    <property type="match status" value="1"/>
</dbReference>
<dbReference type="InterPro" id="IPR050695">
    <property type="entry name" value="N-acetylmuramoyl_amidase_3"/>
</dbReference>
<keyword evidence="1" id="KW-0378">Hydrolase</keyword>